<dbReference type="Proteomes" id="UP001465976">
    <property type="component" value="Unassembled WGS sequence"/>
</dbReference>
<feature type="compositionally biased region" description="Low complexity" evidence="1">
    <location>
        <begin position="113"/>
        <end position="128"/>
    </location>
</feature>
<gene>
    <name evidence="2" type="ORF">V5O48_018922</name>
</gene>
<evidence type="ECO:0000313" key="3">
    <source>
        <dbReference type="Proteomes" id="UP001465976"/>
    </source>
</evidence>
<feature type="non-terminal residue" evidence="2">
    <location>
        <position position="503"/>
    </location>
</feature>
<name>A0ABR3EJU2_9AGAR</name>
<proteinExistence type="predicted"/>
<sequence length="503" mass="56935">MVLSKKRKTGVGQFLDLDAEEDSGESEVENEFDYDEDDDDENEPLLDKKAAVFDAPEDEQGWYRDALCEYLTSRYVAKSSAGTHTDISNSGSLPSTASAGPSFQAGTSSLQVSQNSEPSSSRKSPVSPTDAGSYPRASQNTTETRFHEHLMYSDSRSNAAPLRISLPAHAKHQLLDADLNLPNPRLQELKEKKKYLSDDHLGHLVWVSVRSGTYRGDIGLAIGIEKNAEEQQRDEEELERRNENPGELSELFGFQERFPWTLERSRYKHDTFNVLLVPRLRVPKRKRPDNESSSPRRHLPILFNRRDYSGVTRAPDFKYEVEEKNYWGDVVELVEETRESFLYKDQIFVDGLLLAEYPRSSLKLATTTPAALEKPLTSTLHPLVRRCPLPHPEPWSFEDGEEVTWAKRGTVAENRNGTFLALVSSGRGSEPQTALISFPDGVFPAKTRELLKPLRLGDWVLLRKGKYQGRQGCIVGKRETSIEILLPEQKIFVSVHINSAKRY</sequence>
<accession>A0ABR3EJU2</accession>
<comment type="caution">
    <text evidence="2">The sequence shown here is derived from an EMBL/GenBank/DDBJ whole genome shotgun (WGS) entry which is preliminary data.</text>
</comment>
<organism evidence="2 3">
    <name type="scientific">Marasmius crinis-equi</name>
    <dbReference type="NCBI Taxonomy" id="585013"/>
    <lineage>
        <taxon>Eukaryota</taxon>
        <taxon>Fungi</taxon>
        <taxon>Dikarya</taxon>
        <taxon>Basidiomycota</taxon>
        <taxon>Agaricomycotina</taxon>
        <taxon>Agaricomycetes</taxon>
        <taxon>Agaricomycetidae</taxon>
        <taxon>Agaricales</taxon>
        <taxon>Marasmiineae</taxon>
        <taxon>Marasmiaceae</taxon>
        <taxon>Marasmius</taxon>
    </lineage>
</organism>
<feature type="region of interest" description="Disordered" evidence="1">
    <location>
        <begin position="80"/>
        <end position="144"/>
    </location>
</feature>
<feature type="compositionally biased region" description="Polar residues" evidence="1">
    <location>
        <begin position="80"/>
        <end position="112"/>
    </location>
</feature>
<feature type="region of interest" description="Disordered" evidence="1">
    <location>
        <begin position="1"/>
        <end position="45"/>
    </location>
</feature>
<protein>
    <submittedName>
        <fullName evidence="2">Uncharacterized protein</fullName>
    </submittedName>
</protein>
<keyword evidence="3" id="KW-1185">Reference proteome</keyword>
<evidence type="ECO:0000313" key="2">
    <source>
        <dbReference type="EMBL" id="KAL0563154.1"/>
    </source>
</evidence>
<feature type="compositionally biased region" description="Acidic residues" evidence="1">
    <location>
        <begin position="17"/>
        <end position="44"/>
    </location>
</feature>
<dbReference type="EMBL" id="JBAHYK010003865">
    <property type="protein sequence ID" value="KAL0563154.1"/>
    <property type="molecule type" value="Genomic_DNA"/>
</dbReference>
<evidence type="ECO:0000256" key="1">
    <source>
        <dbReference type="SAM" id="MobiDB-lite"/>
    </source>
</evidence>
<reference evidence="2 3" key="1">
    <citation type="submission" date="2024-02" db="EMBL/GenBank/DDBJ databases">
        <title>A draft genome for the cacao thread blight pathogen Marasmius crinis-equi.</title>
        <authorList>
            <person name="Cohen S.P."/>
            <person name="Baruah I.K."/>
            <person name="Amoako-Attah I."/>
            <person name="Bukari Y."/>
            <person name="Meinhardt L.W."/>
            <person name="Bailey B.A."/>
        </authorList>
    </citation>
    <scope>NUCLEOTIDE SEQUENCE [LARGE SCALE GENOMIC DNA]</scope>
    <source>
        <strain evidence="2 3">GH-76</strain>
    </source>
</reference>